<keyword evidence="1" id="KW-1133">Transmembrane helix</keyword>
<sequence length="252" mass="29355">MLFVNIVISIPIMFSINISIHPMFYVNYNRLSILTLSLYHKVFFMQLPFPSRSHSPLLYCKIKVIRAIIYCVLKGGIFMRRGTDFYGEESDSWLVHLWNFYAAVISPAVVWLMVLFKSEIQLEAGMRVSMLTFGALGIFIPLVIFHLKYEFHPAISVVGTLSFLAIFVRLAVYFFIQRYQAPLTFWGVVVVLVSGAVWSIVIECNHTLTWHLQDFPQNEWLFPCSHNVYNQRFYKGMWLVLLVPGVIFLFLF</sequence>
<dbReference type="EMBL" id="FOGF01000046">
    <property type="protein sequence ID" value="SER39751.1"/>
    <property type="molecule type" value="Genomic_DNA"/>
</dbReference>
<organism evidence="2 3">
    <name type="scientific">Granulicatella balaenopterae</name>
    <dbReference type="NCBI Taxonomy" id="137733"/>
    <lineage>
        <taxon>Bacteria</taxon>
        <taxon>Bacillati</taxon>
        <taxon>Bacillota</taxon>
        <taxon>Bacilli</taxon>
        <taxon>Lactobacillales</taxon>
        <taxon>Carnobacteriaceae</taxon>
        <taxon>Granulicatella</taxon>
    </lineage>
</organism>
<protein>
    <submittedName>
        <fullName evidence="2">Uncharacterized protein</fullName>
    </submittedName>
</protein>
<evidence type="ECO:0000256" key="1">
    <source>
        <dbReference type="SAM" id="Phobius"/>
    </source>
</evidence>
<feature type="transmembrane region" description="Helical" evidence="1">
    <location>
        <begin position="128"/>
        <end position="147"/>
    </location>
</feature>
<keyword evidence="1" id="KW-0472">Membrane</keyword>
<feature type="transmembrane region" description="Helical" evidence="1">
    <location>
        <begin position="233"/>
        <end position="251"/>
    </location>
</feature>
<gene>
    <name evidence="2" type="ORF">SAMN05421767_14614</name>
</gene>
<feature type="transmembrane region" description="Helical" evidence="1">
    <location>
        <begin position="153"/>
        <end position="176"/>
    </location>
</feature>
<keyword evidence="3" id="KW-1185">Reference proteome</keyword>
<feature type="transmembrane region" description="Helical" evidence="1">
    <location>
        <begin position="183"/>
        <end position="202"/>
    </location>
</feature>
<evidence type="ECO:0000313" key="3">
    <source>
        <dbReference type="Proteomes" id="UP000198556"/>
    </source>
</evidence>
<dbReference type="Proteomes" id="UP000198556">
    <property type="component" value="Unassembled WGS sequence"/>
</dbReference>
<dbReference type="AlphaFoldDB" id="A0A1H9NV50"/>
<feature type="transmembrane region" description="Helical" evidence="1">
    <location>
        <begin position="98"/>
        <end position="116"/>
    </location>
</feature>
<accession>A0A1H9NV50</accession>
<proteinExistence type="predicted"/>
<keyword evidence="1" id="KW-0812">Transmembrane</keyword>
<feature type="transmembrane region" description="Helical" evidence="1">
    <location>
        <begin position="6"/>
        <end position="24"/>
    </location>
</feature>
<name>A0A1H9NV50_9LACT</name>
<evidence type="ECO:0000313" key="2">
    <source>
        <dbReference type="EMBL" id="SER39751.1"/>
    </source>
</evidence>
<reference evidence="2 3" key="1">
    <citation type="submission" date="2016-10" db="EMBL/GenBank/DDBJ databases">
        <authorList>
            <person name="de Groot N.N."/>
        </authorList>
    </citation>
    <scope>NUCLEOTIDE SEQUENCE [LARGE SCALE GENOMIC DNA]</scope>
    <source>
        <strain evidence="2 3">DSM 15827</strain>
    </source>
</reference>